<accession>A0ABU0CRD8</accession>
<dbReference type="InterPro" id="IPR003439">
    <property type="entry name" value="ABC_transporter-like_ATP-bd"/>
</dbReference>
<keyword evidence="4" id="KW-0067">ATP-binding</keyword>
<evidence type="ECO:0000256" key="4">
    <source>
        <dbReference type="ARBA" id="ARBA00022840"/>
    </source>
</evidence>
<dbReference type="Proteomes" id="UP001232445">
    <property type="component" value="Unassembled WGS sequence"/>
</dbReference>
<comment type="similarity">
    <text evidence="1">Belongs to the ABC transporter superfamily.</text>
</comment>
<dbReference type="Pfam" id="PF00005">
    <property type="entry name" value="ABC_tran"/>
    <property type="match status" value="1"/>
</dbReference>
<keyword evidence="3" id="KW-0547">Nucleotide-binding</keyword>
<evidence type="ECO:0000313" key="6">
    <source>
        <dbReference type="EMBL" id="MDQ0338434.1"/>
    </source>
</evidence>
<organism evidence="6 7">
    <name type="scientific">Caldalkalibacillus uzonensis</name>
    <dbReference type="NCBI Taxonomy" id="353224"/>
    <lineage>
        <taxon>Bacteria</taxon>
        <taxon>Bacillati</taxon>
        <taxon>Bacillota</taxon>
        <taxon>Bacilli</taxon>
        <taxon>Bacillales</taxon>
        <taxon>Bacillaceae</taxon>
        <taxon>Caldalkalibacillus</taxon>
    </lineage>
</organism>
<gene>
    <name evidence="6" type="ORF">J2S00_001218</name>
</gene>
<name>A0ABU0CRD8_9BACI</name>
<feature type="domain" description="ABC transporter" evidence="5">
    <location>
        <begin position="21"/>
        <end position="70"/>
    </location>
</feature>
<dbReference type="InterPro" id="IPR027417">
    <property type="entry name" value="P-loop_NTPase"/>
</dbReference>
<dbReference type="Gene3D" id="3.40.50.300">
    <property type="entry name" value="P-loop containing nucleotide triphosphate hydrolases"/>
    <property type="match status" value="1"/>
</dbReference>
<dbReference type="SUPFAM" id="SSF52540">
    <property type="entry name" value="P-loop containing nucleoside triphosphate hydrolases"/>
    <property type="match status" value="1"/>
</dbReference>
<comment type="caution">
    <text evidence="6">The sequence shown here is derived from an EMBL/GenBank/DDBJ whole genome shotgun (WGS) entry which is preliminary data.</text>
</comment>
<proteinExistence type="inferred from homology"/>
<dbReference type="PANTHER" id="PTHR42711:SF5">
    <property type="entry name" value="ABC TRANSPORTER ATP-BINDING PROTEIN NATA"/>
    <property type="match status" value="1"/>
</dbReference>
<evidence type="ECO:0000259" key="5">
    <source>
        <dbReference type="Pfam" id="PF00005"/>
    </source>
</evidence>
<dbReference type="EMBL" id="JAUSUQ010000003">
    <property type="protein sequence ID" value="MDQ0338434.1"/>
    <property type="molecule type" value="Genomic_DNA"/>
</dbReference>
<evidence type="ECO:0000256" key="3">
    <source>
        <dbReference type="ARBA" id="ARBA00022741"/>
    </source>
</evidence>
<protein>
    <submittedName>
        <fullName evidence="6">ABC-type multidrug transport system ATPase subunit</fullName>
    </submittedName>
</protein>
<evidence type="ECO:0000256" key="2">
    <source>
        <dbReference type="ARBA" id="ARBA00022448"/>
    </source>
</evidence>
<reference evidence="6 7" key="1">
    <citation type="submission" date="2023-07" db="EMBL/GenBank/DDBJ databases">
        <title>Genomic Encyclopedia of Type Strains, Phase IV (KMG-IV): sequencing the most valuable type-strain genomes for metagenomic binning, comparative biology and taxonomic classification.</title>
        <authorList>
            <person name="Goeker M."/>
        </authorList>
    </citation>
    <scope>NUCLEOTIDE SEQUENCE [LARGE SCALE GENOMIC DNA]</scope>
    <source>
        <strain evidence="6 7">DSM 17740</strain>
    </source>
</reference>
<sequence>MDDAIVVQDLHKRYKDNYAVRGVSFTVKKGEIFGIVGPNGAGKTTTIEIMEGLRTRDQGKVQVLGLDPEENPWNCDNGLGCSFSLLPFTKGLKYLRPFNCSALFTNKGDL</sequence>
<evidence type="ECO:0000313" key="7">
    <source>
        <dbReference type="Proteomes" id="UP001232445"/>
    </source>
</evidence>
<dbReference type="PANTHER" id="PTHR42711">
    <property type="entry name" value="ABC TRANSPORTER ATP-BINDING PROTEIN"/>
    <property type="match status" value="1"/>
</dbReference>
<evidence type="ECO:0000256" key="1">
    <source>
        <dbReference type="ARBA" id="ARBA00005417"/>
    </source>
</evidence>
<dbReference type="InterPro" id="IPR050763">
    <property type="entry name" value="ABC_transporter_ATP-binding"/>
</dbReference>
<keyword evidence="7" id="KW-1185">Reference proteome</keyword>
<keyword evidence="2" id="KW-0813">Transport</keyword>
<dbReference type="RefSeq" id="WP_307336737.1">
    <property type="nucleotide sequence ID" value="NZ_JAUSUQ010000003.1"/>
</dbReference>